<keyword evidence="2" id="KW-1185">Reference proteome</keyword>
<gene>
    <name evidence="1" type="primary">48</name>
    <name evidence="1" type="ORF">000TH010_48</name>
</gene>
<proteinExistence type="predicted"/>
<protein>
    <submittedName>
        <fullName evidence="1">Uncharacterized protein</fullName>
    </submittedName>
</protein>
<sequence>MDKVITRIISAEPIYKPEYKLYFLLVACQRNGKTLRLPIASRSEEKLKAYKPGDKI</sequence>
<reference evidence="1 2" key="1">
    <citation type="submission" date="2019-07" db="EMBL/GenBank/DDBJ databases">
        <authorList>
            <person name="Tomko B.E."/>
            <person name="Krukonis G.P."/>
            <person name="Delesalle V.A."/>
        </authorList>
    </citation>
    <scope>NUCLEOTIDE SEQUENCE [LARGE SCALE GENOMIC DNA]</scope>
</reference>
<dbReference type="Proteomes" id="UP000325623">
    <property type="component" value="Segment"/>
</dbReference>
<name>A0A5P8PHT6_9CAUD</name>
<accession>A0A5P8PHT6</accession>
<organism evidence="1 2">
    <name type="scientific">Bacillus phage 000TH010</name>
    <dbReference type="NCBI Taxonomy" id="2601652"/>
    <lineage>
        <taxon>Viruses</taxon>
        <taxon>Duplodnaviria</taxon>
        <taxon>Heunggongvirae</taxon>
        <taxon>Uroviricota</taxon>
        <taxon>Caudoviricetes</taxon>
        <taxon>Trautnerviridae</taxon>
        <taxon>Polsinellivirinae</taxon>
        <taxon>Rivavirus</taxon>
        <taxon>Rivavirus rv000TH010</taxon>
    </lineage>
</organism>
<evidence type="ECO:0000313" key="1">
    <source>
        <dbReference type="EMBL" id="QFR56261.1"/>
    </source>
</evidence>
<dbReference type="RefSeq" id="YP_010644359.1">
    <property type="nucleotide sequence ID" value="NC_070624.1"/>
</dbReference>
<dbReference type="EMBL" id="MN176219">
    <property type="protein sequence ID" value="QFR56261.1"/>
    <property type="molecule type" value="Genomic_DNA"/>
</dbReference>
<evidence type="ECO:0000313" key="2">
    <source>
        <dbReference type="Proteomes" id="UP000325623"/>
    </source>
</evidence>
<dbReference type="GeneID" id="77850583"/>
<dbReference type="KEGG" id="vg:77850583"/>